<dbReference type="InterPro" id="IPR011008">
    <property type="entry name" value="Dimeric_a/b-barrel"/>
</dbReference>
<evidence type="ECO:0000256" key="2">
    <source>
        <dbReference type="ARBA" id="ARBA00023125"/>
    </source>
</evidence>
<accession>A0A7D5E771</accession>
<gene>
    <name evidence="5" type="ORF">HWN40_10065</name>
</gene>
<dbReference type="InterPro" id="IPR000485">
    <property type="entry name" value="AsnC-type_HTH_dom"/>
</dbReference>
<evidence type="ECO:0000256" key="1">
    <source>
        <dbReference type="ARBA" id="ARBA00023015"/>
    </source>
</evidence>
<dbReference type="AlphaFoldDB" id="A0A7D5E771"/>
<dbReference type="InterPro" id="IPR019888">
    <property type="entry name" value="Tscrpt_reg_AsnC-like"/>
</dbReference>
<evidence type="ECO:0000259" key="4">
    <source>
        <dbReference type="PROSITE" id="PS50956"/>
    </source>
</evidence>
<keyword evidence="3" id="KW-0804">Transcription</keyword>
<evidence type="ECO:0000313" key="5">
    <source>
        <dbReference type="EMBL" id="QLC50552.1"/>
    </source>
</evidence>
<dbReference type="KEGG" id="mzi:HWN40_10065"/>
<dbReference type="InterPro" id="IPR019887">
    <property type="entry name" value="Tscrpt_reg_AsnC/Lrp_C"/>
</dbReference>
<dbReference type="Gene3D" id="3.30.70.920">
    <property type="match status" value="1"/>
</dbReference>
<dbReference type="SUPFAM" id="SSF46785">
    <property type="entry name" value="Winged helix' DNA-binding domain"/>
    <property type="match status" value="1"/>
</dbReference>
<dbReference type="EMBL" id="CP058215">
    <property type="protein sequence ID" value="QLC50552.1"/>
    <property type="molecule type" value="Genomic_DNA"/>
</dbReference>
<dbReference type="PANTHER" id="PTHR43413">
    <property type="entry name" value="TRANSCRIPTIONAL REGULATOR, ASNC FAMILY"/>
    <property type="match status" value="1"/>
</dbReference>
<dbReference type="SUPFAM" id="SSF54909">
    <property type="entry name" value="Dimeric alpha+beta barrel"/>
    <property type="match status" value="1"/>
</dbReference>
<dbReference type="GeneID" id="55822022"/>
<dbReference type="InterPro" id="IPR050684">
    <property type="entry name" value="HTH-Siroheme_Decarb"/>
</dbReference>
<dbReference type="PRINTS" id="PR00033">
    <property type="entry name" value="HTHASNC"/>
</dbReference>
<dbReference type="OrthoDB" id="6995at2157"/>
<evidence type="ECO:0000256" key="3">
    <source>
        <dbReference type="ARBA" id="ARBA00023163"/>
    </source>
</evidence>
<dbReference type="SMART" id="SM00344">
    <property type="entry name" value="HTH_ASNC"/>
    <property type="match status" value="1"/>
</dbReference>
<dbReference type="InterPro" id="IPR036388">
    <property type="entry name" value="WH-like_DNA-bd_sf"/>
</dbReference>
<dbReference type="Proteomes" id="UP000509594">
    <property type="component" value="Chromosome"/>
</dbReference>
<dbReference type="PROSITE" id="PS50956">
    <property type="entry name" value="HTH_ASNC_2"/>
    <property type="match status" value="1"/>
</dbReference>
<sequence>MDEVDISILEHLSGNCRKHSTVIASELGVATSTVHKRIEKMYDSGIIKEFTIKVDPDVVGFNITTFVGINLEPNQSAGVIERLNEIDDVLEIYELLEPYDLLLKVQTFDVHTLKEKVLVPISNMEGIKKSDSILTTKCHKDTSLSIRKKS</sequence>
<keyword evidence="2" id="KW-0238">DNA-binding</keyword>
<evidence type="ECO:0000313" key="6">
    <source>
        <dbReference type="Proteomes" id="UP000509594"/>
    </source>
</evidence>
<feature type="domain" description="HTH asnC-type" evidence="4">
    <location>
        <begin position="1"/>
        <end position="62"/>
    </location>
</feature>
<protein>
    <submittedName>
        <fullName evidence="5">Lrp/AsnC family transcriptional regulator</fullName>
    </submittedName>
</protein>
<dbReference type="PANTHER" id="PTHR43413:SF8">
    <property type="entry name" value="HTH-TYPE TRANSCRIPTIONAL REGULATOR PTR1"/>
    <property type="match status" value="1"/>
</dbReference>
<dbReference type="RefSeq" id="WP_176965608.1">
    <property type="nucleotide sequence ID" value="NZ_CP058215.1"/>
</dbReference>
<dbReference type="GO" id="GO:0043565">
    <property type="term" value="F:sequence-specific DNA binding"/>
    <property type="evidence" value="ECO:0007669"/>
    <property type="project" value="InterPro"/>
</dbReference>
<dbReference type="InterPro" id="IPR036390">
    <property type="entry name" value="WH_DNA-bd_sf"/>
</dbReference>
<organism evidence="5 6">
    <name type="scientific">Methanolobus zinderi</name>
    <dbReference type="NCBI Taxonomy" id="536044"/>
    <lineage>
        <taxon>Archaea</taxon>
        <taxon>Methanobacteriati</taxon>
        <taxon>Methanobacteriota</taxon>
        <taxon>Stenosarchaea group</taxon>
        <taxon>Methanomicrobia</taxon>
        <taxon>Methanosarcinales</taxon>
        <taxon>Methanosarcinaceae</taxon>
        <taxon>Methanolobus</taxon>
    </lineage>
</organism>
<name>A0A7D5E771_9EURY</name>
<keyword evidence="1" id="KW-0805">Transcription regulation</keyword>
<keyword evidence="6" id="KW-1185">Reference proteome</keyword>
<proteinExistence type="predicted"/>
<dbReference type="Gene3D" id="1.10.10.10">
    <property type="entry name" value="Winged helix-like DNA-binding domain superfamily/Winged helix DNA-binding domain"/>
    <property type="match status" value="1"/>
</dbReference>
<dbReference type="Pfam" id="PF13404">
    <property type="entry name" value="HTH_AsnC-type"/>
    <property type="match status" value="1"/>
</dbReference>
<dbReference type="Pfam" id="PF01037">
    <property type="entry name" value="AsnC_trans_reg"/>
    <property type="match status" value="1"/>
</dbReference>
<reference evidence="5 6" key="1">
    <citation type="submission" date="2020-06" db="EMBL/GenBank/DDBJ databases">
        <title>Methanolobus halotolerans sp. nov., isolated from a saline lake Tus in Siberia.</title>
        <authorList>
            <person name="Shen Y."/>
            <person name="Chen S.-C."/>
            <person name="Lai M.-C."/>
            <person name="Huang H.-H."/>
            <person name="Chiu H.-H."/>
            <person name="Tang S.-L."/>
            <person name="Rogozin D.Y."/>
            <person name="Degermendzhy A.G."/>
        </authorList>
    </citation>
    <scope>NUCLEOTIDE SEQUENCE [LARGE SCALE GENOMIC DNA]</scope>
    <source>
        <strain evidence="5 6">DSM 21339</strain>
    </source>
</reference>